<organism evidence="1 2">
    <name type="scientific">Trichoderma gamsii</name>
    <dbReference type="NCBI Taxonomy" id="398673"/>
    <lineage>
        <taxon>Eukaryota</taxon>
        <taxon>Fungi</taxon>
        <taxon>Dikarya</taxon>
        <taxon>Ascomycota</taxon>
        <taxon>Pezizomycotina</taxon>
        <taxon>Sordariomycetes</taxon>
        <taxon>Hypocreomycetidae</taxon>
        <taxon>Hypocreales</taxon>
        <taxon>Hypocreaceae</taxon>
        <taxon>Trichoderma</taxon>
    </lineage>
</organism>
<comment type="caution">
    <text evidence="1">The sequence shown here is derived from an EMBL/GenBank/DDBJ whole genome shotgun (WGS) entry which is preliminary data.</text>
</comment>
<gene>
    <name evidence="1" type="ORF">TGAMA5MH_00246</name>
</gene>
<dbReference type="Proteomes" id="UP000236546">
    <property type="component" value="Unassembled WGS sequence"/>
</dbReference>
<evidence type="ECO:0000313" key="2">
    <source>
        <dbReference type="Proteomes" id="UP000236546"/>
    </source>
</evidence>
<accession>A0A2K0TTE0</accession>
<dbReference type="EMBL" id="MTYH01000002">
    <property type="protein sequence ID" value="PNP48792.1"/>
    <property type="molecule type" value="Genomic_DNA"/>
</dbReference>
<sequence>MPSTADITHACSCPDFSSPIVVPAWLLLGSSDRNDDSRGPCIARNDAAILEPDETVAASPRDDAAPCRFWLPIDDESSECLHSPPPVLATDLPFLLLRMLRDHDAHHQLLLLSLALRLN</sequence>
<dbReference type="AlphaFoldDB" id="A0A2K0TTE0"/>
<dbReference type="OrthoDB" id="10459401at2759"/>
<evidence type="ECO:0000313" key="1">
    <source>
        <dbReference type="EMBL" id="PNP48792.1"/>
    </source>
</evidence>
<reference evidence="1 2" key="1">
    <citation type="submission" date="2017-02" db="EMBL/GenBank/DDBJ databases">
        <title>Genomes of Trichoderma spp. with biocontrol activity.</title>
        <authorList>
            <person name="Gardiner D."/>
            <person name="Kazan K."/>
            <person name="Vos C."/>
            <person name="Harvey P."/>
        </authorList>
    </citation>
    <scope>NUCLEOTIDE SEQUENCE [LARGE SCALE GENOMIC DNA]</scope>
    <source>
        <strain evidence="1 2">A5MH</strain>
    </source>
</reference>
<protein>
    <submittedName>
        <fullName evidence="1">Uncharacterized protein</fullName>
    </submittedName>
</protein>
<name>A0A2K0TTE0_9HYPO</name>
<proteinExistence type="predicted"/>